<evidence type="ECO:0000313" key="2">
    <source>
        <dbReference type="EMBL" id="VAV83547.1"/>
    </source>
</evidence>
<dbReference type="InterPro" id="IPR036873">
    <property type="entry name" value="Rhodanese-like_dom_sf"/>
</dbReference>
<dbReference type="InterPro" id="IPR001763">
    <property type="entry name" value="Rhodanese-like_dom"/>
</dbReference>
<name>A0A3B0QV91_9ZZZZ</name>
<gene>
    <name evidence="2" type="ORF">MNBD_BACTEROID02-380</name>
</gene>
<protein>
    <submittedName>
        <fullName evidence="2">Rhodanese-like domain protein</fullName>
    </submittedName>
</protein>
<dbReference type="CDD" id="cd00158">
    <property type="entry name" value="RHOD"/>
    <property type="match status" value="1"/>
</dbReference>
<organism evidence="2">
    <name type="scientific">hydrothermal vent metagenome</name>
    <dbReference type="NCBI Taxonomy" id="652676"/>
    <lineage>
        <taxon>unclassified sequences</taxon>
        <taxon>metagenomes</taxon>
        <taxon>ecological metagenomes</taxon>
    </lineage>
</organism>
<dbReference type="SMART" id="SM00450">
    <property type="entry name" value="RHOD"/>
    <property type="match status" value="1"/>
</dbReference>
<dbReference type="SUPFAM" id="SSF52821">
    <property type="entry name" value="Rhodanese/Cell cycle control phosphatase"/>
    <property type="match status" value="1"/>
</dbReference>
<proteinExistence type="predicted"/>
<feature type="non-terminal residue" evidence="2">
    <location>
        <position position="131"/>
    </location>
</feature>
<dbReference type="PROSITE" id="PS51257">
    <property type="entry name" value="PROKAR_LIPOPROTEIN"/>
    <property type="match status" value="1"/>
</dbReference>
<dbReference type="PROSITE" id="PS50206">
    <property type="entry name" value="RHODANESE_3"/>
    <property type="match status" value="1"/>
</dbReference>
<feature type="domain" description="Rhodanese" evidence="1">
    <location>
        <begin position="56"/>
        <end position="131"/>
    </location>
</feature>
<dbReference type="EMBL" id="UOEB01000089">
    <property type="protein sequence ID" value="VAV83547.1"/>
    <property type="molecule type" value="Genomic_DNA"/>
</dbReference>
<dbReference type="Pfam" id="PF00581">
    <property type="entry name" value="Rhodanese"/>
    <property type="match status" value="1"/>
</dbReference>
<sequence length="131" mass="15010">MKKILLLLITLSIFFSCKSQTKEEVIDTKTVQTKEIVQVKDPIQLLDVAAFKKGITNPEIQLIDVRTPKEYKGGHIENATLIDYFADNFKENLQQLDKDKPVYLYCRSGHRSGNSAKILAEMGFKEIYDLK</sequence>
<dbReference type="PANTHER" id="PTHR43031">
    <property type="entry name" value="FAD-DEPENDENT OXIDOREDUCTASE"/>
    <property type="match status" value="1"/>
</dbReference>
<dbReference type="AlphaFoldDB" id="A0A3B0QV91"/>
<reference evidence="2" key="1">
    <citation type="submission" date="2018-06" db="EMBL/GenBank/DDBJ databases">
        <authorList>
            <person name="Zhirakovskaya E."/>
        </authorList>
    </citation>
    <scope>NUCLEOTIDE SEQUENCE</scope>
</reference>
<dbReference type="InterPro" id="IPR050229">
    <property type="entry name" value="GlpE_sulfurtransferase"/>
</dbReference>
<dbReference type="Gene3D" id="3.40.250.10">
    <property type="entry name" value="Rhodanese-like domain"/>
    <property type="match status" value="1"/>
</dbReference>
<evidence type="ECO:0000259" key="1">
    <source>
        <dbReference type="PROSITE" id="PS50206"/>
    </source>
</evidence>
<dbReference type="PANTHER" id="PTHR43031:SF18">
    <property type="entry name" value="RHODANESE-RELATED SULFURTRANSFERASES"/>
    <property type="match status" value="1"/>
</dbReference>
<accession>A0A3B0QV91</accession>